<gene>
    <name evidence="4" type="ORF">J0X15_17860</name>
</gene>
<dbReference type="RefSeq" id="WP_206943747.1">
    <property type="nucleotide sequence ID" value="NZ_JAFLNF010000009.1"/>
</dbReference>
<protein>
    <submittedName>
        <fullName evidence="4">EAL domain-containing protein</fullName>
    </submittedName>
</protein>
<dbReference type="InterPro" id="IPR043128">
    <property type="entry name" value="Rev_trsase/Diguanyl_cyclase"/>
</dbReference>
<evidence type="ECO:0000313" key="4">
    <source>
        <dbReference type="EMBL" id="MBO0347098.1"/>
    </source>
</evidence>
<dbReference type="InterPro" id="IPR000160">
    <property type="entry name" value="GGDEF_dom"/>
</dbReference>
<dbReference type="InterPro" id="IPR052155">
    <property type="entry name" value="Biofilm_reg_signaling"/>
</dbReference>
<dbReference type="PROSITE" id="PS50883">
    <property type="entry name" value="EAL"/>
    <property type="match status" value="1"/>
</dbReference>
<evidence type="ECO:0000259" key="2">
    <source>
        <dbReference type="PROSITE" id="PS50883"/>
    </source>
</evidence>
<organism evidence="4 5">
    <name type="scientific">Roseibium limicola</name>
    <dbReference type="NCBI Taxonomy" id="2816037"/>
    <lineage>
        <taxon>Bacteria</taxon>
        <taxon>Pseudomonadati</taxon>
        <taxon>Pseudomonadota</taxon>
        <taxon>Alphaproteobacteria</taxon>
        <taxon>Hyphomicrobiales</taxon>
        <taxon>Stappiaceae</taxon>
        <taxon>Roseibium</taxon>
    </lineage>
</organism>
<dbReference type="EMBL" id="JAFLNF010000009">
    <property type="protein sequence ID" value="MBO0347098.1"/>
    <property type="molecule type" value="Genomic_DNA"/>
</dbReference>
<dbReference type="NCBIfam" id="TIGR00254">
    <property type="entry name" value="GGDEF"/>
    <property type="match status" value="1"/>
</dbReference>
<comment type="caution">
    <text evidence="4">The sequence shown here is derived from an EMBL/GenBank/DDBJ whole genome shotgun (WGS) entry which is preliminary data.</text>
</comment>
<dbReference type="PANTHER" id="PTHR44757">
    <property type="entry name" value="DIGUANYLATE CYCLASE DGCP"/>
    <property type="match status" value="1"/>
</dbReference>
<dbReference type="InterPro" id="IPR029787">
    <property type="entry name" value="Nucleotide_cyclase"/>
</dbReference>
<dbReference type="Pfam" id="PF00990">
    <property type="entry name" value="GGDEF"/>
    <property type="match status" value="1"/>
</dbReference>
<keyword evidence="1" id="KW-0812">Transmembrane</keyword>
<keyword evidence="1" id="KW-1133">Transmembrane helix</keyword>
<keyword evidence="5" id="KW-1185">Reference proteome</keyword>
<feature type="transmembrane region" description="Helical" evidence="1">
    <location>
        <begin position="7"/>
        <end position="27"/>
    </location>
</feature>
<dbReference type="Gene3D" id="3.20.20.450">
    <property type="entry name" value="EAL domain"/>
    <property type="match status" value="1"/>
</dbReference>
<evidence type="ECO:0000313" key="5">
    <source>
        <dbReference type="Proteomes" id="UP000664779"/>
    </source>
</evidence>
<accession>A0A939ERD7</accession>
<dbReference type="PROSITE" id="PS50887">
    <property type="entry name" value="GGDEF"/>
    <property type="match status" value="1"/>
</dbReference>
<dbReference type="SMART" id="SM00052">
    <property type="entry name" value="EAL"/>
    <property type="match status" value="1"/>
</dbReference>
<dbReference type="Proteomes" id="UP000664779">
    <property type="component" value="Unassembled WGS sequence"/>
</dbReference>
<dbReference type="AlphaFoldDB" id="A0A939ERD7"/>
<dbReference type="Pfam" id="PF00563">
    <property type="entry name" value="EAL"/>
    <property type="match status" value="1"/>
</dbReference>
<sequence>MKLPKLGWDSVIYGVLALATWLFMIMIDGFDLFVDFAANHESWELDEAFLGLLTLGLFGFLFATQRHRQARLEIKRREIAESNISWIAKHDVLTRLPNRRFLQNFTKQKSKAILHQNPKGFFVYSIDLDGFKKVNDLLGHAGGDELLIECGRRLKDLYDDALVIRLGGDEFLMLIEPEGNADPLKQADFIHEALCQPMQISNLQRHIDASIGISVFPDDTGDLEEAIRYADIAMYVAKKNGEPFTQFRSGMLSLLKEKADLEEAFRSALKNDEIVPHYQPLIDLGTGRIQGFEALARWTHNSLGSIPPTVFIPLAEEIGLIGELSNRLFERACLDATQWPADITLSFNLSPTELTDKALSNRLLQTLSKTGLDARRLEIEITENVLIQDLATATSILADIHAAGIRIALDDFGTGYSNLAQVSNLQFDRIKIDRSLLAGFVENERQKKVVEAIITFGKGLGVPMTAEGIETVGQATQLQNIGCACGQGFYFGRAIPAEDAFKLLPLRDSELSNRLDLISEA</sequence>
<dbReference type="CDD" id="cd01948">
    <property type="entry name" value="EAL"/>
    <property type="match status" value="1"/>
</dbReference>
<dbReference type="CDD" id="cd01949">
    <property type="entry name" value="GGDEF"/>
    <property type="match status" value="1"/>
</dbReference>
<evidence type="ECO:0000259" key="3">
    <source>
        <dbReference type="PROSITE" id="PS50887"/>
    </source>
</evidence>
<evidence type="ECO:0000256" key="1">
    <source>
        <dbReference type="SAM" id="Phobius"/>
    </source>
</evidence>
<reference evidence="4" key="1">
    <citation type="submission" date="2021-03" db="EMBL/GenBank/DDBJ databases">
        <title>Roseibium sp. CAU 1637 isolated from Incheon.</title>
        <authorList>
            <person name="Kim W."/>
        </authorList>
    </citation>
    <scope>NUCLEOTIDE SEQUENCE</scope>
    <source>
        <strain evidence="4">CAU 1637</strain>
    </source>
</reference>
<dbReference type="SMART" id="SM00267">
    <property type="entry name" value="GGDEF"/>
    <property type="match status" value="1"/>
</dbReference>
<dbReference type="SUPFAM" id="SSF141868">
    <property type="entry name" value="EAL domain-like"/>
    <property type="match status" value="1"/>
</dbReference>
<name>A0A939ERD7_9HYPH</name>
<dbReference type="Gene3D" id="3.30.70.270">
    <property type="match status" value="1"/>
</dbReference>
<feature type="domain" description="GGDEF" evidence="3">
    <location>
        <begin position="119"/>
        <end position="250"/>
    </location>
</feature>
<dbReference type="InterPro" id="IPR035919">
    <property type="entry name" value="EAL_sf"/>
</dbReference>
<dbReference type="InterPro" id="IPR001633">
    <property type="entry name" value="EAL_dom"/>
</dbReference>
<dbReference type="SUPFAM" id="SSF55073">
    <property type="entry name" value="Nucleotide cyclase"/>
    <property type="match status" value="1"/>
</dbReference>
<feature type="transmembrane region" description="Helical" evidence="1">
    <location>
        <begin position="47"/>
        <end position="64"/>
    </location>
</feature>
<dbReference type="PANTHER" id="PTHR44757:SF2">
    <property type="entry name" value="BIOFILM ARCHITECTURE MAINTENANCE PROTEIN MBAA"/>
    <property type="match status" value="1"/>
</dbReference>
<keyword evidence="1" id="KW-0472">Membrane</keyword>
<feature type="domain" description="EAL" evidence="2">
    <location>
        <begin position="258"/>
        <end position="508"/>
    </location>
</feature>
<proteinExistence type="predicted"/>